<evidence type="ECO:0000256" key="8">
    <source>
        <dbReference type="ARBA" id="ARBA00022840"/>
    </source>
</evidence>
<dbReference type="Pfam" id="PF01467">
    <property type="entry name" value="CTP_transf_like"/>
    <property type="match status" value="1"/>
</dbReference>
<keyword evidence="8 11" id="KW-0067">ATP-binding</keyword>
<proteinExistence type="inferred from homology"/>
<comment type="similarity">
    <text evidence="3 11">Belongs to the NadD family.</text>
</comment>
<evidence type="ECO:0000313" key="13">
    <source>
        <dbReference type="EMBL" id="SUI80076.1"/>
    </source>
</evidence>
<feature type="domain" description="Cytidyltransferase-like" evidence="12">
    <location>
        <begin position="5"/>
        <end position="199"/>
    </location>
</feature>
<keyword evidence="7 11" id="KW-0547">Nucleotide-binding</keyword>
<evidence type="ECO:0000256" key="6">
    <source>
        <dbReference type="ARBA" id="ARBA00022695"/>
    </source>
</evidence>
<dbReference type="Proteomes" id="UP000254069">
    <property type="component" value="Unassembled WGS sequence"/>
</dbReference>
<dbReference type="CDD" id="cd02165">
    <property type="entry name" value="NMNAT"/>
    <property type="match status" value="1"/>
</dbReference>
<evidence type="ECO:0000256" key="9">
    <source>
        <dbReference type="ARBA" id="ARBA00023027"/>
    </source>
</evidence>
<dbReference type="SUPFAM" id="SSF52374">
    <property type="entry name" value="Nucleotidylyl transferase"/>
    <property type="match status" value="1"/>
</dbReference>
<evidence type="ECO:0000256" key="1">
    <source>
        <dbReference type="ARBA" id="ARBA00002324"/>
    </source>
</evidence>
<name>A0A380AG92_9GAMM</name>
<evidence type="ECO:0000256" key="7">
    <source>
        <dbReference type="ARBA" id="ARBA00022741"/>
    </source>
</evidence>
<organism evidence="13 14">
    <name type="scientific">Shewanella algae</name>
    <dbReference type="NCBI Taxonomy" id="38313"/>
    <lineage>
        <taxon>Bacteria</taxon>
        <taxon>Pseudomonadati</taxon>
        <taxon>Pseudomonadota</taxon>
        <taxon>Gammaproteobacteria</taxon>
        <taxon>Alteromonadales</taxon>
        <taxon>Shewanellaceae</taxon>
        <taxon>Shewanella</taxon>
    </lineage>
</organism>
<dbReference type="UniPathway" id="UPA00253">
    <property type="reaction ID" value="UER00332"/>
</dbReference>
<evidence type="ECO:0000256" key="3">
    <source>
        <dbReference type="ARBA" id="ARBA00009014"/>
    </source>
</evidence>
<dbReference type="EC" id="2.7.7.18" evidence="11"/>
<keyword evidence="9 11" id="KW-0520">NAD</keyword>
<dbReference type="NCBIfam" id="TIGR00482">
    <property type="entry name" value="nicotinate (nicotinamide) nucleotide adenylyltransferase"/>
    <property type="match status" value="1"/>
</dbReference>
<evidence type="ECO:0000256" key="10">
    <source>
        <dbReference type="ARBA" id="ARBA00048721"/>
    </source>
</evidence>
<keyword evidence="6 11" id="KW-0548">Nucleotidyltransferase</keyword>
<dbReference type="NCBIfam" id="NF000839">
    <property type="entry name" value="PRK00071.1-1"/>
    <property type="match status" value="1"/>
</dbReference>
<dbReference type="NCBIfam" id="TIGR00125">
    <property type="entry name" value="cyt_tran_rel"/>
    <property type="match status" value="1"/>
</dbReference>
<accession>A0A380AG92</accession>
<dbReference type="GO" id="GO:0005524">
    <property type="term" value="F:ATP binding"/>
    <property type="evidence" value="ECO:0007669"/>
    <property type="project" value="UniProtKB-KW"/>
</dbReference>
<comment type="catalytic activity">
    <reaction evidence="10 11">
        <text>nicotinate beta-D-ribonucleotide + ATP + H(+) = deamido-NAD(+) + diphosphate</text>
        <dbReference type="Rhea" id="RHEA:22860"/>
        <dbReference type="ChEBI" id="CHEBI:15378"/>
        <dbReference type="ChEBI" id="CHEBI:30616"/>
        <dbReference type="ChEBI" id="CHEBI:33019"/>
        <dbReference type="ChEBI" id="CHEBI:57502"/>
        <dbReference type="ChEBI" id="CHEBI:58437"/>
        <dbReference type="EC" id="2.7.7.18"/>
    </reaction>
</comment>
<dbReference type="EMBL" id="UGYO01000001">
    <property type="protein sequence ID" value="SUI80076.1"/>
    <property type="molecule type" value="Genomic_DNA"/>
</dbReference>
<dbReference type="PANTHER" id="PTHR39321">
    <property type="entry name" value="NICOTINATE-NUCLEOTIDE ADENYLYLTRANSFERASE-RELATED"/>
    <property type="match status" value="1"/>
</dbReference>
<evidence type="ECO:0000256" key="2">
    <source>
        <dbReference type="ARBA" id="ARBA00005019"/>
    </source>
</evidence>
<keyword evidence="14" id="KW-1185">Reference proteome</keyword>
<comment type="pathway">
    <text evidence="2 11">Cofactor biosynthesis; NAD(+) biosynthesis; deamido-NAD(+) from nicotinate D-ribonucleotide: step 1/1.</text>
</comment>
<sequence>MRIGLMGGTFDPVHYGHLKPAAEVKARLELDKLWLLPNHIPPHKAKATASSEQRLAMLKLACDEFPDMDICDIELKRNAPSYSVATLEALQQAFPGAEFQFIMGTDSLLSLPSWHQWQRLFSLCNLVVCKRPDWNLPKDAEIQTELAQRGCSVTQALAARVCDDANGNSSSGGIEKAQYGKIISLSVKPQPFSSTAIRRAIAAGDINACRATMPKAVLEYIVANRLYLGG</sequence>
<evidence type="ECO:0000256" key="4">
    <source>
        <dbReference type="ARBA" id="ARBA00022642"/>
    </source>
</evidence>
<dbReference type="AlphaFoldDB" id="A0A380AG92"/>
<protein>
    <recommendedName>
        <fullName evidence="11">Probable nicotinate-nucleotide adenylyltransferase</fullName>
        <ecNumber evidence="11">2.7.7.18</ecNumber>
    </recommendedName>
    <alternativeName>
        <fullName evidence="11">Deamido-NAD(+) diphosphorylase</fullName>
    </alternativeName>
    <alternativeName>
        <fullName evidence="11">Deamido-NAD(+) pyrophosphorylase</fullName>
    </alternativeName>
    <alternativeName>
        <fullName evidence="11">Nicotinate mononucleotide adenylyltransferase</fullName>
        <shortName evidence="11">NaMN adenylyltransferase</shortName>
    </alternativeName>
</protein>
<comment type="function">
    <text evidence="1 11">Catalyzes the reversible adenylation of nicotinate mononucleotide (NaMN) to nicotinic acid adenine dinucleotide (NaAD).</text>
</comment>
<evidence type="ECO:0000259" key="12">
    <source>
        <dbReference type="Pfam" id="PF01467"/>
    </source>
</evidence>
<dbReference type="HAMAP" id="MF_00244">
    <property type="entry name" value="NaMN_adenylyltr"/>
    <property type="match status" value="1"/>
</dbReference>
<evidence type="ECO:0000313" key="14">
    <source>
        <dbReference type="Proteomes" id="UP000254069"/>
    </source>
</evidence>
<dbReference type="PANTHER" id="PTHR39321:SF3">
    <property type="entry name" value="PHOSPHOPANTETHEINE ADENYLYLTRANSFERASE"/>
    <property type="match status" value="1"/>
</dbReference>
<dbReference type="InterPro" id="IPR005248">
    <property type="entry name" value="NadD/NMNAT"/>
</dbReference>
<dbReference type="InterPro" id="IPR004821">
    <property type="entry name" value="Cyt_trans-like"/>
</dbReference>
<gene>
    <name evidence="11 13" type="primary">nadD</name>
    <name evidence="13" type="ORF">NCTC10738_02752</name>
</gene>
<reference evidence="13 14" key="1">
    <citation type="submission" date="2018-06" db="EMBL/GenBank/DDBJ databases">
        <authorList>
            <consortium name="Pathogen Informatics"/>
            <person name="Doyle S."/>
        </authorList>
    </citation>
    <scope>NUCLEOTIDE SEQUENCE [LARGE SCALE GENOMIC DNA]</scope>
    <source>
        <strain evidence="13 14">NCTC10738</strain>
    </source>
</reference>
<evidence type="ECO:0000256" key="5">
    <source>
        <dbReference type="ARBA" id="ARBA00022679"/>
    </source>
</evidence>
<dbReference type="GO" id="GO:0009435">
    <property type="term" value="P:NAD+ biosynthetic process"/>
    <property type="evidence" value="ECO:0007669"/>
    <property type="project" value="UniProtKB-UniRule"/>
</dbReference>
<dbReference type="GO" id="GO:0004515">
    <property type="term" value="F:nicotinate-nucleotide adenylyltransferase activity"/>
    <property type="evidence" value="ECO:0007669"/>
    <property type="project" value="UniProtKB-UniRule"/>
</dbReference>
<dbReference type="RefSeq" id="WP_115389895.1">
    <property type="nucleotide sequence ID" value="NZ_JADZHC010000063.1"/>
</dbReference>
<keyword evidence="4 11" id="KW-0662">Pyridine nucleotide biosynthesis</keyword>
<dbReference type="NCBIfam" id="NF000840">
    <property type="entry name" value="PRK00071.1-3"/>
    <property type="match status" value="1"/>
</dbReference>
<keyword evidence="5 11" id="KW-0808">Transferase</keyword>
<dbReference type="InterPro" id="IPR014729">
    <property type="entry name" value="Rossmann-like_a/b/a_fold"/>
</dbReference>
<dbReference type="Gene3D" id="3.40.50.620">
    <property type="entry name" value="HUPs"/>
    <property type="match status" value="1"/>
</dbReference>
<evidence type="ECO:0000256" key="11">
    <source>
        <dbReference type="HAMAP-Rule" id="MF_00244"/>
    </source>
</evidence>